<evidence type="ECO:0000256" key="1">
    <source>
        <dbReference type="ARBA" id="ARBA00004141"/>
    </source>
</evidence>
<evidence type="ECO:0000256" key="4">
    <source>
        <dbReference type="ARBA" id="ARBA00023136"/>
    </source>
</evidence>
<dbReference type="EMBL" id="VFJC01000014">
    <property type="protein sequence ID" value="KAB5554049.1"/>
    <property type="molecule type" value="Genomic_DNA"/>
</dbReference>
<dbReference type="Pfam" id="PF13903">
    <property type="entry name" value="Claudin_2"/>
    <property type="match status" value="1"/>
</dbReference>
<name>A0A5N5MGA5_PANHP</name>
<reference evidence="6 7" key="1">
    <citation type="submission" date="2019-06" db="EMBL/GenBank/DDBJ databases">
        <title>A chromosome-scale genome assembly of the striped catfish, Pangasianodon hypophthalmus.</title>
        <authorList>
            <person name="Wen M."/>
            <person name="Zahm M."/>
            <person name="Roques C."/>
            <person name="Cabau C."/>
            <person name="Klopp C."/>
            <person name="Donnadieu C."/>
            <person name="Jouanno E."/>
            <person name="Avarre J.-C."/>
            <person name="Campet M."/>
            <person name="Ha T.T.T."/>
            <person name="Dugue R."/>
            <person name="Lampietro C."/>
            <person name="Louis A."/>
            <person name="Herpin A."/>
            <person name="Echchiki A."/>
            <person name="Berthelot C."/>
            <person name="Parey E."/>
            <person name="Roest-Crollius H."/>
            <person name="Braasch I."/>
            <person name="Postlethwait J."/>
            <person name="Bobe J."/>
            <person name="Montfort J."/>
            <person name="Bouchez O."/>
            <person name="Begum T."/>
            <person name="Schartl M."/>
            <person name="Guiguen Y."/>
        </authorList>
    </citation>
    <scope>NUCLEOTIDE SEQUENCE [LARGE SCALE GENOMIC DNA]</scope>
    <source>
        <strain evidence="6 7">Indonesia</strain>
        <tissue evidence="6">Blood</tissue>
    </source>
</reference>
<dbReference type="GO" id="GO:0016324">
    <property type="term" value="C:apical plasma membrane"/>
    <property type="evidence" value="ECO:0007669"/>
    <property type="project" value="TreeGrafter"/>
</dbReference>
<gene>
    <name evidence="6" type="ORF">PHYPO_G00045630</name>
</gene>
<accession>A0A5N5MGA5</accession>
<evidence type="ECO:0000256" key="5">
    <source>
        <dbReference type="SAM" id="Phobius"/>
    </source>
</evidence>
<feature type="transmembrane region" description="Helical" evidence="5">
    <location>
        <begin position="89"/>
        <end position="111"/>
    </location>
</feature>
<evidence type="ECO:0000256" key="3">
    <source>
        <dbReference type="ARBA" id="ARBA00022989"/>
    </source>
</evidence>
<feature type="transmembrane region" description="Helical" evidence="5">
    <location>
        <begin position="123"/>
        <end position="144"/>
    </location>
</feature>
<protein>
    <recommendedName>
        <fullName evidence="8">Transmembrane protein 235</fullName>
    </recommendedName>
</protein>
<feature type="transmembrane region" description="Helical" evidence="5">
    <location>
        <begin position="164"/>
        <end position="195"/>
    </location>
</feature>
<evidence type="ECO:0000313" key="7">
    <source>
        <dbReference type="Proteomes" id="UP000327468"/>
    </source>
</evidence>
<proteinExistence type="predicted"/>
<sequence length="211" mass="23266">MMSFGVVVISAGLLGLLSFTLLAVAVGTDYWYIIDVDQVINSSWHFASSHSGLWRIYEGKNGSFHDISFYMDTSEFSEQEKHLLHLHRVIVILLPLSLVLLIFGGIFGLVGSLARSYTILTGVAVYFLICSLFTLSGVCIYISYSQQALDELRRLLSAELLAHIHMSFGWSLASACLSYTLEVACGVLLILAALLAHRELHHESTAAFSMS</sequence>
<keyword evidence="3 5" id="KW-1133">Transmembrane helix</keyword>
<dbReference type="AlphaFoldDB" id="A0A5N5MGA5"/>
<comment type="subcellular location">
    <subcellularLocation>
        <location evidence="1">Membrane</location>
        <topology evidence="1">Multi-pass membrane protein</topology>
    </subcellularLocation>
</comment>
<keyword evidence="4 5" id="KW-0472">Membrane</keyword>
<keyword evidence="2 5" id="KW-0812">Transmembrane</keyword>
<comment type="caution">
    <text evidence="6">The sequence shown here is derived from an EMBL/GenBank/DDBJ whole genome shotgun (WGS) entry which is preliminary data.</text>
</comment>
<dbReference type="Proteomes" id="UP000327468">
    <property type="component" value="Chromosome 13"/>
</dbReference>
<dbReference type="PANTHER" id="PTHR20516">
    <property type="entry name" value="TRANSMEMBRANE PROTEIN 114/235 FAMILY MEMBER"/>
    <property type="match status" value="1"/>
</dbReference>
<organism evidence="6 7">
    <name type="scientific">Pangasianodon hypophthalmus</name>
    <name type="common">Striped catfish</name>
    <name type="synonym">Helicophagus hypophthalmus</name>
    <dbReference type="NCBI Taxonomy" id="310915"/>
    <lineage>
        <taxon>Eukaryota</taxon>
        <taxon>Metazoa</taxon>
        <taxon>Chordata</taxon>
        <taxon>Craniata</taxon>
        <taxon>Vertebrata</taxon>
        <taxon>Euteleostomi</taxon>
        <taxon>Actinopterygii</taxon>
        <taxon>Neopterygii</taxon>
        <taxon>Teleostei</taxon>
        <taxon>Ostariophysi</taxon>
        <taxon>Siluriformes</taxon>
        <taxon>Pangasiidae</taxon>
        <taxon>Pangasianodon</taxon>
    </lineage>
</organism>
<evidence type="ECO:0000313" key="6">
    <source>
        <dbReference type="EMBL" id="KAB5554049.1"/>
    </source>
</evidence>
<dbReference type="Gene3D" id="1.20.140.150">
    <property type="match status" value="1"/>
</dbReference>
<dbReference type="InterPro" id="IPR004031">
    <property type="entry name" value="PMP22/EMP/MP20/Claudin"/>
</dbReference>
<evidence type="ECO:0008006" key="8">
    <source>
        <dbReference type="Google" id="ProtNLM"/>
    </source>
</evidence>
<dbReference type="PANTHER" id="PTHR20516:SF1">
    <property type="entry name" value="TRANSMEMBRANE PROTEIN 235"/>
    <property type="match status" value="1"/>
</dbReference>
<keyword evidence="7" id="KW-1185">Reference proteome</keyword>
<evidence type="ECO:0000256" key="2">
    <source>
        <dbReference type="ARBA" id="ARBA00022692"/>
    </source>
</evidence>
<dbReference type="InterPro" id="IPR039951">
    <property type="entry name" value="TMEM114/TMEM235"/>
</dbReference>
<dbReference type="OrthoDB" id="9626630at2759"/>